<dbReference type="PANTHER" id="PTHR34107:SF4">
    <property type="entry name" value="SLL1222 PROTEIN"/>
    <property type="match status" value="1"/>
</dbReference>
<dbReference type="PANTHER" id="PTHR34107">
    <property type="entry name" value="SLL0198 PROTEIN-RELATED"/>
    <property type="match status" value="1"/>
</dbReference>
<gene>
    <name evidence="2" type="ORF">PAI11_43180</name>
</gene>
<dbReference type="EMBL" id="AGUD01000317">
    <property type="protein sequence ID" value="EHN08856.1"/>
    <property type="molecule type" value="Genomic_DNA"/>
</dbReference>
<evidence type="ECO:0000259" key="1">
    <source>
        <dbReference type="Pfam" id="PF05685"/>
    </source>
</evidence>
<dbReference type="InterPro" id="IPR011335">
    <property type="entry name" value="Restrct_endonuc-II-like"/>
</dbReference>
<dbReference type="CDD" id="cd06260">
    <property type="entry name" value="DUF820-like"/>
    <property type="match status" value="1"/>
</dbReference>
<accession>H0EBT5</accession>
<dbReference type="AlphaFoldDB" id="H0EBT5"/>
<evidence type="ECO:0000313" key="2">
    <source>
        <dbReference type="EMBL" id="EHN08856.1"/>
    </source>
</evidence>
<name>H0EBT5_9ACTN</name>
<reference evidence="2 3" key="1">
    <citation type="journal article" date="2013" name="Biodegradation">
        <title>Quantitative proteomic analysis of ibuprofen-degrading Patulibacter sp. strain I11.</title>
        <authorList>
            <person name="Almeida B."/>
            <person name="Kjeldal H."/>
            <person name="Lolas I."/>
            <person name="Knudsen A.D."/>
            <person name="Carvalho G."/>
            <person name="Nielsen K.L."/>
            <person name="Barreto Crespo M.T."/>
            <person name="Stensballe A."/>
            <person name="Nielsen J.L."/>
        </authorList>
    </citation>
    <scope>NUCLEOTIDE SEQUENCE [LARGE SCALE GENOMIC DNA]</scope>
    <source>
        <strain evidence="2 3">I11</strain>
    </source>
</reference>
<organism evidence="2 3">
    <name type="scientific">Patulibacter medicamentivorans</name>
    <dbReference type="NCBI Taxonomy" id="1097667"/>
    <lineage>
        <taxon>Bacteria</taxon>
        <taxon>Bacillati</taxon>
        <taxon>Actinomycetota</taxon>
        <taxon>Thermoleophilia</taxon>
        <taxon>Solirubrobacterales</taxon>
        <taxon>Patulibacteraceae</taxon>
        <taxon>Patulibacter</taxon>
    </lineage>
</organism>
<dbReference type="SUPFAM" id="SSF52980">
    <property type="entry name" value="Restriction endonuclease-like"/>
    <property type="match status" value="1"/>
</dbReference>
<proteinExistence type="predicted"/>
<dbReference type="Gene3D" id="3.90.1570.10">
    <property type="entry name" value="tt1808, chain A"/>
    <property type="match status" value="1"/>
</dbReference>
<comment type="caution">
    <text evidence="2">The sequence shown here is derived from an EMBL/GenBank/DDBJ whole genome shotgun (WGS) entry which is preliminary data.</text>
</comment>
<evidence type="ECO:0000313" key="3">
    <source>
        <dbReference type="Proteomes" id="UP000005143"/>
    </source>
</evidence>
<dbReference type="InterPro" id="IPR008538">
    <property type="entry name" value="Uma2"/>
</dbReference>
<feature type="domain" description="Putative restriction endonuclease" evidence="1">
    <location>
        <begin position="10"/>
        <end position="181"/>
    </location>
</feature>
<keyword evidence="3" id="KW-1185">Reference proteome</keyword>
<dbReference type="InterPro" id="IPR012296">
    <property type="entry name" value="Nuclease_put_TT1808"/>
</dbReference>
<sequence length="187" mass="20772">MAATKRMMAAEFLALPLPEHERLELIDGEVVVQPDPLMVHQLAVGTVFAELRAWCRAAPDRGLAVINIDTGLDDRNVLQPDAQWFAPGTAFGPFDRRPQPLGEIVVEGRSPSTWHRDIGVKRRLYEQHGARELWLVDPTARTVALLRRSAPGQPVFDVAVERREGQDVDSPLLPGFALPVAEIFDGR</sequence>
<protein>
    <recommendedName>
        <fullName evidence="1">Putative restriction endonuclease domain-containing protein</fullName>
    </recommendedName>
</protein>
<dbReference type="Pfam" id="PF05685">
    <property type="entry name" value="Uma2"/>
    <property type="match status" value="1"/>
</dbReference>
<dbReference type="RefSeq" id="WP_007579234.1">
    <property type="nucleotide sequence ID" value="NZ_AGUD01000317.1"/>
</dbReference>
<dbReference type="Proteomes" id="UP000005143">
    <property type="component" value="Unassembled WGS sequence"/>
</dbReference>